<evidence type="ECO:0000313" key="2">
    <source>
        <dbReference type="EMBL" id="CAG8429817.1"/>
    </source>
</evidence>
<evidence type="ECO:0000313" key="3">
    <source>
        <dbReference type="Proteomes" id="UP001152592"/>
    </source>
</evidence>
<dbReference type="EMBL" id="CAJVPD010000304">
    <property type="protein sequence ID" value="CAG8429817.1"/>
    <property type="molecule type" value="Genomic_DNA"/>
</dbReference>
<comment type="caution">
    <text evidence="2">The sequence shown here is derived from an EMBL/GenBank/DDBJ whole genome shotgun (WGS) entry which is preliminary data.</text>
</comment>
<sequence length="88" mass="9842">MAFLDPNIFQPEERVTLLTVKVTTDEQDQALFSFGQASEKIIERMVLDKTSITMRVLSVDIDVNGQRNSPTKPGNRPPPSCPERPTVV</sequence>
<name>A0A9W4K3Z9_9EURO</name>
<proteinExistence type="predicted"/>
<evidence type="ECO:0000256" key="1">
    <source>
        <dbReference type="SAM" id="MobiDB-lite"/>
    </source>
</evidence>
<dbReference type="OrthoDB" id="4155294at2759"/>
<organism evidence="2 3">
    <name type="scientific">Penicillium salamii</name>
    <dbReference type="NCBI Taxonomy" id="1612424"/>
    <lineage>
        <taxon>Eukaryota</taxon>
        <taxon>Fungi</taxon>
        <taxon>Dikarya</taxon>
        <taxon>Ascomycota</taxon>
        <taxon>Pezizomycotina</taxon>
        <taxon>Eurotiomycetes</taxon>
        <taxon>Eurotiomycetidae</taxon>
        <taxon>Eurotiales</taxon>
        <taxon>Aspergillaceae</taxon>
        <taxon>Penicillium</taxon>
    </lineage>
</organism>
<accession>A0A9W4K3Z9</accession>
<protein>
    <submittedName>
        <fullName evidence="2">Uncharacterized protein</fullName>
    </submittedName>
</protein>
<dbReference type="AlphaFoldDB" id="A0A9W4K3Z9"/>
<gene>
    <name evidence="2" type="ORF">PSALAMII_LOCUS10854</name>
</gene>
<reference evidence="2" key="1">
    <citation type="submission" date="2021-07" db="EMBL/GenBank/DDBJ databases">
        <authorList>
            <person name="Branca A.L. A."/>
        </authorList>
    </citation>
    <scope>NUCLEOTIDE SEQUENCE</scope>
</reference>
<dbReference type="Proteomes" id="UP001152592">
    <property type="component" value="Unassembled WGS sequence"/>
</dbReference>
<feature type="region of interest" description="Disordered" evidence="1">
    <location>
        <begin position="63"/>
        <end position="88"/>
    </location>
</feature>